<accession>J9AZ91</accession>
<dbReference type="AlphaFoldDB" id="J9AZ91"/>
<evidence type="ECO:0000313" key="2">
    <source>
        <dbReference type="Proteomes" id="UP000004810"/>
    </source>
</evidence>
<gene>
    <name evidence="1" type="ORF">WUBG_09156</name>
</gene>
<proteinExistence type="predicted"/>
<evidence type="ECO:0000313" key="1">
    <source>
        <dbReference type="EMBL" id="EJW79935.1"/>
    </source>
</evidence>
<organism evidence="1 2">
    <name type="scientific">Wuchereria bancrofti</name>
    <dbReference type="NCBI Taxonomy" id="6293"/>
    <lineage>
        <taxon>Eukaryota</taxon>
        <taxon>Metazoa</taxon>
        <taxon>Ecdysozoa</taxon>
        <taxon>Nematoda</taxon>
        <taxon>Chromadorea</taxon>
        <taxon>Rhabditida</taxon>
        <taxon>Spirurina</taxon>
        <taxon>Spiruromorpha</taxon>
        <taxon>Filarioidea</taxon>
        <taxon>Onchocercidae</taxon>
        <taxon>Wuchereria</taxon>
    </lineage>
</organism>
<comment type="caution">
    <text evidence="1">The sequence shown here is derived from an EMBL/GenBank/DDBJ whole genome shotgun (WGS) entry which is preliminary data.</text>
</comment>
<dbReference type="EMBL" id="ADBV01004975">
    <property type="protein sequence ID" value="EJW79935.1"/>
    <property type="molecule type" value="Genomic_DNA"/>
</dbReference>
<dbReference type="Proteomes" id="UP000004810">
    <property type="component" value="Unassembled WGS sequence"/>
</dbReference>
<protein>
    <submittedName>
        <fullName evidence="1">Uncharacterized protein</fullName>
    </submittedName>
</protein>
<reference evidence="2" key="1">
    <citation type="submission" date="2012-08" db="EMBL/GenBank/DDBJ databases">
        <title>The Genome Sequence of Wuchereria bancrofti.</title>
        <authorList>
            <person name="Nutman T.B."/>
            <person name="Fink D.L."/>
            <person name="Russ C."/>
            <person name="Young S."/>
            <person name="Zeng Q."/>
            <person name="Koehrsen M."/>
            <person name="Alvarado L."/>
            <person name="Berlin A."/>
            <person name="Chapman S.B."/>
            <person name="Chen Z."/>
            <person name="Freedman E."/>
            <person name="Gellesch M."/>
            <person name="Goldberg J."/>
            <person name="Griggs A."/>
            <person name="Gujja S."/>
            <person name="Heilman E.R."/>
            <person name="Heiman D."/>
            <person name="Hepburn T."/>
            <person name="Howarth C."/>
            <person name="Jen D."/>
            <person name="Larson L."/>
            <person name="Lewis B."/>
            <person name="Mehta T."/>
            <person name="Park D."/>
            <person name="Pearson M."/>
            <person name="Roberts A."/>
            <person name="Saif S."/>
            <person name="Shea T."/>
            <person name="Shenoy N."/>
            <person name="Sisk P."/>
            <person name="Stolte C."/>
            <person name="Sykes S."/>
            <person name="Walk T."/>
            <person name="White J."/>
            <person name="Yandava C."/>
            <person name="Haas B."/>
            <person name="Henn M.R."/>
            <person name="Nusbaum C."/>
            <person name="Birren B."/>
        </authorList>
    </citation>
    <scope>NUCLEOTIDE SEQUENCE [LARGE SCALE GENOMIC DNA]</scope>
    <source>
        <strain evidence="2">NA</strain>
    </source>
</reference>
<sequence>MKKVFAGTFFFHQYKECIGINDLILITATRRREEGRKREREMRVEVILSLFVQQWGPNQKDASRQVFCTFFSEPLSLYHLECALHFSIHLKRHILFLRTDYMRCLLIALDHIPHHILTDMTSKTYAKYSPILFVLRDIYNRDIRLTYQLKLERHSLNRKSECGT</sequence>
<name>J9AZ91_WUCBA</name>